<comment type="caution">
    <text evidence="1">The sequence shown here is derived from an EMBL/GenBank/DDBJ whole genome shotgun (WGS) entry which is preliminary data.</text>
</comment>
<accession>A0ABQ0J1R5</accession>
<evidence type="ECO:0000313" key="2">
    <source>
        <dbReference type="Proteomes" id="UP000018209"/>
    </source>
</evidence>
<organism evidence="1 2">
    <name type="scientific">Gluconobacter thailandicus NBRC 3257</name>
    <dbReference type="NCBI Taxonomy" id="1381097"/>
    <lineage>
        <taxon>Bacteria</taxon>
        <taxon>Pseudomonadati</taxon>
        <taxon>Pseudomonadota</taxon>
        <taxon>Alphaproteobacteria</taxon>
        <taxon>Acetobacterales</taxon>
        <taxon>Acetobacteraceae</taxon>
        <taxon>Gluconobacter</taxon>
    </lineage>
</organism>
<proteinExistence type="predicted"/>
<dbReference type="Proteomes" id="UP000018209">
    <property type="component" value="Unassembled WGS sequence"/>
</dbReference>
<sequence length="40" mass="4712">MDAQEKNEPRKWHPMWVHFANDLPASDKPKFGVLTARTDF</sequence>
<keyword evidence="2" id="KW-1185">Reference proteome</keyword>
<reference evidence="1 2" key="1">
    <citation type="submission" date="2013-08" db="EMBL/GenBank/DDBJ databases">
        <title>Gluconobacter thailandicus NBRC 3257 whole genome sequence.</title>
        <authorList>
            <person name="Matsutani M."/>
            <person name="Yakushi T."/>
            <person name="Matsushita K."/>
        </authorList>
    </citation>
    <scope>NUCLEOTIDE SEQUENCE [LARGE SCALE GENOMIC DNA]</scope>
    <source>
        <strain evidence="1 2">NBRC 3257</strain>
    </source>
</reference>
<evidence type="ECO:0000313" key="1">
    <source>
        <dbReference type="EMBL" id="GAD27768.1"/>
    </source>
</evidence>
<dbReference type="EMBL" id="BASM01000035">
    <property type="protein sequence ID" value="GAD27768.1"/>
    <property type="molecule type" value="Genomic_DNA"/>
</dbReference>
<gene>
    <name evidence="1" type="ORF">NBRC3257_2767</name>
</gene>
<protein>
    <submittedName>
        <fullName evidence="1">Uncharacterized protein</fullName>
    </submittedName>
</protein>
<name>A0ABQ0J1R5_GLUTH</name>